<feature type="region of interest" description="Disordered" evidence="1">
    <location>
        <begin position="664"/>
        <end position="685"/>
    </location>
</feature>
<organism evidence="2 3">
    <name type="scientific">Macrostomum lignano</name>
    <dbReference type="NCBI Taxonomy" id="282301"/>
    <lineage>
        <taxon>Eukaryota</taxon>
        <taxon>Metazoa</taxon>
        <taxon>Spiralia</taxon>
        <taxon>Lophotrochozoa</taxon>
        <taxon>Platyhelminthes</taxon>
        <taxon>Rhabditophora</taxon>
        <taxon>Macrostomorpha</taxon>
        <taxon>Macrostomida</taxon>
        <taxon>Macrostomidae</taxon>
        <taxon>Macrostomum</taxon>
    </lineage>
</organism>
<reference evidence="3" key="1">
    <citation type="submission" date="2016-11" db="UniProtKB">
        <authorList>
            <consortium name="WormBaseParasite"/>
        </authorList>
    </citation>
    <scope>IDENTIFICATION</scope>
</reference>
<sequence>MWPGLAIDSSGMETCRGGSSNRCWLISCGSATGRRVSGTEFIPGQGANRRAGLRPDAGCPHRRSRIQEAQLPARPKPASETWPRRYVVSAVTESIVLTQATGRIELASGFDANSSCYQKNRIELHSELLALIWLQIWVMIGAARRSAATVDGSDQFRAVSIFFRIAQIRRHSHRPVLPQKPVDSHCPQHRDQPLELRRRTRRRLFLLVAASQPVCKTLDALMAKLLASGGFLDWQLWRSGGDATAAAGGSYIKTGANCCVKEEPVADERHVRRRRCGGRLFPLDARSVNRQKFRRGNSTGACANYCCRSLSATDCGSRLQTAMEARKLENSLSIGCKTSLASSPSKQSSGAANHNAAHPDVASTSTAAPKEAAATLPANGLSDFRGRRIDSTEEATPTDPAVEPNVDLDADDDVSDSAFVEKETDDVTMLVDDDNDVEEDGDDDTPDAVAKRALANRIASRLATKTRLLDLPRVSEFFRVYLADTDAPPMPLNMSTASAFRRLLSSRERLLRQSMDAGDDDDNDVDTSPIVGLEAPDFLSQEELQLESFDDDVGLAKTRTTKLVEHRPASHLTARADRAGAELSQIIRTKRLTAKDLQQFKTECVVGDYRLDSLVNVALGNGGGCGTAAHDDSRISSVDPPWLPRARMPYKAGLLDAACGGLRQNSEPLSKQRQDSSTNRDRLPAIENAVRSRRASLRSQAVR</sequence>
<feature type="compositionally biased region" description="Basic and acidic residues" evidence="1">
    <location>
        <begin position="670"/>
        <end position="684"/>
    </location>
</feature>
<keyword evidence="2" id="KW-1185">Reference proteome</keyword>
<accession>A0A1I8FM63</accession>
<evidence type="ECO:0000256" key="1">
    <source>
        <dbReference type="SAM" id="MobiDB-lite"/>
    </source>
</evidence>
<evidence type="ECO:0000313" key="2">
    <source>
        <dbReference type="Proteomes" id="UP000095280"/>
    </source>
</evidence>
<protein>
    <submittedName>
        <fullName evidence="3">Phosphodiesterase I</fullName>
    </submittedName>
</protein>
<name>A0A1I8FM63_9PLAT</name>
<feature type="compositionally biased region" description="Acidic residues" evidence="1">
    <location>
        <begin position="423"/>
        <end position="446"/>
    </location>
</feature>
<dbReference type="AlphaFoldDB" id="A0A1I8FM63"/>
<feature type="compositionally biased region" description="Polar residues" evidence="1">
    <location>
        <begin position="339"/>
        <end position="352"/>
    </location>
</feature>
<feature type="compositionally biased region" description="Low complexity" evidence="1">
    <location>
        <begin position="362"/>
        <end position="378"/>
    </location>
</feature>
<feature type="compositionally biased region" description="Acidic residues" evidence="1">
    <location>
        <begin position="406"/>
        <end position="415"/>
    </location>
</feature>
<evidence type="ECO:0000313" key="3">
    <source>
        <dbReference type="WBParaSite" id="maker-unitig_39582-snap-gene-0.2-mRNA-1"/>
    </source>
</evidence>
<feature type="region of interest" description="Disordered" evidence="1">
    <location>
        <begin position="339"/>
        <end position="447"/>
    </location>
</feature>
<proteinExistence type="predicted"/>
<dbReference type="Proteomes" id="UP000095280">
    <property type="component" value="Unplaced"/>
</dbReference>
<feature type="region of interest" description="Disordered" evidence="1">
    <location>
        <begin position="44"/>
        <end position="77"/>
    </location>
</feature>
<dbReference type="WBParaSite" id="maker-unitig_39582-snap-gene-0.2-mRNA-1">
    <property type="protein sequence ID" value="maker-unitig_39582-snap-gene-0.2-mRNA-1"/>
    <property type="gene ID" value="maker-unitig_39582-snap-gene-0.2"/>
</dbReference>